<dbReference type="Proteomes" id="UP001319060">
    <property type="component" value="Unassembled WGS sequence"/>
</dbReference>
<dbReference type="InterPro" id="IPR014962">
    <property type="entry name" value="YolD"/>
</dbReference>
<comment type="caution">
    <text evidence="1">The sequence shown here is derived from an EMBL/GenBank/DDBJ whole genome shotgun (WGS) entry which is preliminary data.</text>
</comment>
<sequence length="70" mass="8434">MNELVLEAMEFNIPLTFVVYLNRRLITINGHIHYIDPYRMKFRIISLNNEIQIVHFSKVKAIHKYEKAMD</sequence>
<protein>
    <submittedName>
        <fullName evidence="1">YolD-like family protein</fullName>
    </submittedName>
</protein>
<evidence type="ECO:0000313" key="2">
    <source>
        <dbReference type="Proteomes" id="UP001319060"/>
    </source>
</evidence>
<accession>A0ABS2ZKK0</accession>
<dbReference type="Pfam" id="PF08863">
    <property type="entry name" value="YolD"/>
    <property type="match status" value="1"/>
</dbReference>
<proteinExistence type="predicted"/>
<organism evidence="1 2">
    <name type="scientific">Fictibacillus barbaricus</name>
    <dbReference type="NCBI Taxonomy" id="182136"/>
    <lineage>
        <taxon>Bacteria</taxon>
        <taxon>Bacillati</taxon>
        <taxon>Bacillota</taxon>
        <taxon>Bacilli</taxon>
        <taxon>Bacillales</taxon>
        <taxon>Fictibacillaceae</taxon>
        <taxon>Fictibacillus</taxon>
    </lineage>
</organism>
<reference evidence="1 2" key="1">
    <citation type="submission" date="2021-01" db="EMBL/GenBank/DDBJ databases">
        <title>Genome Sequencing of Type Strains.</title>
        <authorList>
            <person name="Lemaire J.F."/>
            <person name="Inderbitzin P."/>
            <person name="Collins S.B."/>
            <person name="Wespe N."/>
            <person name="Knight-Connoni V."/>
        </authorList>
    </citation>
    <scope>NUCLEOTIDE SEQUENCE [LARGE SCALE GENOMIC DNA]</scope>
    <source>
        <strain evidence="1 2">DSM 14730</strain>
    </source>
</reference>
<keyword evidence="2" id="KW-1185">Reference proteome</keyword>
<gene>
    <name evidence="1" type="ORF">JYA64_21960</name>
</gene>
<name>A0ABS2ZKK0_9BACL</name>
<dbReference type="EMBL" id="JAFHKS010000044">
    <property type="protein sequence ID" value="MBN3547982.1"/>
    <property type="molecule type" value="Genomic_DNA"/>
</dbReference>
<evidence type="ECO:0000313" key="1">
    <source>
        <dbReference type="EMBL" id="MBN3547982.1"/>
    </source>
</evidence>